<evidence type="ECO:0000256" key="4">
    <source>
        <dbReference type="ARBA" id="ARBA00022927"/>
    </source>
</evidence>
<dbReference type="EMBL" id="BT057845">
    <property type="protein sequence ID" value="ACM09717.1"/>
    <property type="molecule type" value="mRNA"/>
</dbReference>
<comment type="similarity">
    <text evidence="2">Belongs to the adaptor complexes small subunit family.</text>
</comment>
<comment type="subcellular location">
    <subcellularLocation>
        <location evidence="1">Endomembrane system</location>
        <topology evidence="1">Peripheral membrane protein</topology>
    </subcellularLocation>
</comment>
<evidence type="ECO:0000256" key="3">
    <source>
        <dbReference type="ARBA" id="ARBA00022448"/>
    </source>
</evidence>
<dbReference type="Gene3D" id="3.30.450.60">
    <property type="match status" value="1"/>
</dbReference>
<evidence type="ECO:0000256" key="2">
    <source>
        <dbReference type="ARBA" id="ARBA00006972"/>
    </source>
</evidence>
<organism evidence="7">
    <name type="scientific">Salmo salar</name>
    <name type="common">Atlantic salmon</name>
    <dbReference type="NCBI Taxonomy" id="8030"/>
    <lineage>
        <taxon>Eukaryota</taxon>
        <taxon>Metazoa</taxon>
        <taxon>Chordata</taxon>
        <taxon>Craniata</taxon>
        <taxon>Vertebrata</taxon>
        <taxon>Euteleostomi</taxon>
        <taxon>Actinopterygii</taxon>
        <taxon>Neopterygii</taxon>
        <taxon>Teleostei</taxon>
        <taxon>Protacanthopterygii</taxon>
        <taxon>Salmoniformes</taxon>
        <taxon>Salmonidae</taxon>
        <taxon>Salmoninae</taxon>
        <taxon>Salmo</taxon>
    </lineage>
</organism>
<protein>
    <submittedName>
        <fullName evidence="7">AP-1 complex subunit sigma-2</fullName>
    </submittedName>
</protein>
<evidence type="ECO:0000313" key="7">
    <source>
        <dbReference type="EMBL" id="ACM09717.1"/>
    </source>
</evidence>
<keyword evidence="5" id="KW-0472">Membrane</keyword>
<reference evidence="7" key="2">
    <citation type="journal article" date="2010" name="BMC Genomics">
        <title>Salmo salar and Esox lucius full-length cDNA sequences reveal changes in evolutionary pressures on a post-tetraploidization genome.</title>
        <authorList>
            <person name="Leong J.S."/>
            <person name="Jantzen S.G."/>
            <person name="von Schalburg K.R."/>
            <person name="Cooper G.A."/>
            <person name="Messmer A.M."/>
            <person name="Liao N.Y."/>
            <person name="Munro S."/>
            <person name="Moore R."/>
            <person name="Holt R.A."/>
            <person name="Jones S.J."/>
            <person name="Davidson W.S."/>
            <person name="Koop B.F."/>
        </authorList>
    </citation>
    <scope>NUCLEOTIDE SEQUENCE</scope>
    <source>
        <tissue evidence="7">Thymus</tissue>
    </source>
</reference>
<dbReference type="InterPro" id="IPR016635">
    <property type="entry name" value="AP_complex_ssu"/>
</dbReference>
<proteinExistence type="evidence at transcript level"/>
<dbReference type="PANTHER" id="PTHR11753">
    <property type="entry name" value="ADAPTOR COMPLEXES SMALL SUBUNIT FAMILY"/>
    <property type="match status" value="1"/>
</dbReference>
<evidence type="ECO:0000256" key="1">
    <source>
        <dbReference type="ARBA" id="ARBA00004184"/>
    </source>
</evidence>
<accession>B9EQC0</accession>
<dbReference type="AlphaFoldDB" id="B9EQC0"/>
<evidence type="ECO:0000256" key="5">
    <source>
        <dbReference type="ARBA" id="ARBA00023136"/>
    </source>
</evidence>
<dbReference type="Pfam" id="PF01217">
    <property type="entry name" value="Clat_adaptor_s"/>
    <property type="match status" value="1"/>
</dbReference>
<feature type="domain" description="AP complex mu/sigma subunit" evidence="6">
    <location>
        <begin position="9"/>
        <end position="87"/>
    </location>
</feature>
<dbReference type="InterPro" id="IPR011012">
    <property type="entry name" value="Longin-like_dom_sf"/>
</dbReference>
<keyword evidence="3" id="KW-0813">Transport</keyword>
<dbReference type="SUPFAM" id="SSF64356">
    <property type="entry name" value="SNARE-like"/>
    <property type="match status" value="1"/>
</dbReference>
<dbReference type="GO" id="GO:0012505">
    <property type="term" value="C:endomembrane system"/>
    <property type="evidence" value="ECO:0007669"/>
    <property type="project" value="UniProtKB-SubCell"/>
</dbReference>
<sequence>MPNRSFRHGSLYFTAVTDPLDNILEVQEFIYQYLTVLDKYFSHVTELDLVFNFEKATFILDEMLLGGYYQEISHKNVCKAICDQDEAQDESEPQSFLNLLEEMSLVSSSFYKKK</sequence>
<dbReference type="GO" id="GO:0015031">
    <property type="term" value="P:protein transport"/>
    <property type="evidence" value="ECO:0007669"/>
    <property type="project" value="UniProtKB-KW"/>
</dbReference>
<reference evidence="7" key="3">
    <citation type="submission" date="2010-08" db="EMBL/GenBank/DDBJ databases">
        <authorList>
            <consortium name="cGRASP (B.F. Koop &amp; W.S. Davidson)"/>
        </authorList>
    </citation>
    <scope>NUCLEOTIDE SEQUENCE</scope>
    <source>
        <tissue evidence="7">Thymus</tissue>
    </source>
</reference>
<reference evidence="7" key="1">
    <citation type="submission" date="2009-01" db="EMBL/GenBank/DDBJ databases">
        <authorList>
            <consortium name="cGRASP (B.F. Koop &amp; W.S. Davidson)"/>
            <person name="Leong J."/>
            <person name="von Schalburg K."/>
            <person name="Cooper G."/>
            <person name="Moore R."/>
            <person name="Holt R."/>
            <person name="Davidson W.S."/>
            <person name="Koop B.F."/>
        </authorList>
    </citation>
    <scope>NUCLEOTIDE SEQUENCE</scope>
    <source>
        <tissue evidence="7">Thymus</tissue>
    </source>
</reference>
<name>B9EQC0_SALSA</name>
<gene>
    <name evidence="7" type="primary">AP1S2</name>
</gene>
<evidence type="ECO:0000259" key="6">
    <source>
        <dbReference type="Pfam" id="PF01217"/>
    </source>
</evidence>
<keyword evidence="4" id="KW-0653">Protein transport</keyword>
<dbReference type="InterPro" id="IPR022775">
    <property type="entry name" value="AP_mu_sigma_su"/>
</dbReference>